<organism evidence="3 4">
    <name type="scientific">Handroanthus impetiginosus</name>
    <dbReference type="NCBI Taxonomy" id="429701"/>
    <lineage>
        <taxon>Eukaryota</taxon>
        <taxon>Viridiplantae</taxon>
        <taxon>Streptophyta</taxon>
        <taxon>Embryophyta</taxon>
        <taxon>Tracheophyta</taxon>
        <taxon>Spermatophyta</taxon>
        <taxon>Magnoliopsida</taxon>
        <taxon>eudicotyledons</taxon>
        <taxon>Gunneridae</taxon>
        <taxon>Pentapetalae</taxon>
        <taxon>asterids</taxon>
        <taxon>lamiids</taxon>
        <taxon>Lamiales</taxon>
        <taxon>Bignoniaceae</taxon>
        <taxon>Crescentiina</taxon>
        <taxon>Tabebuia alliance</taxon>
        <taxon>Handroanthus</taxon>
    </lineage>
</organism>
<evidence type="ECO:0000256" key="1">
    <source>
        <dbReference type="SAM" id="MobiDB-lite"/>
    </source>
</evidence>
<feature type="compositionally biased region" description="Polar residues" evidence="1">
    <location>
        <begin position="45"/>
        <end position="69"/>
    </location>
</feature>
<sequence length="515" mass="59217">MYSGKHKQIRPLKKKANEFELTPFVESTEKSVPKISRCPTKLKGSVQNSSKTSGQPRFSGQNSGQPTNEASRDNIYKIGTLEDSLPRFGPLLFVDQPSVQALKEKVWEHVLENSSQKDPEKTKEIYLKAIRNVEQEARKNYADKISGIGSNFRWMMIKDGCFFLQLALLILGCSEQLGYPSNDPIFGKKYSKKEIKKWIEAMFFVGNQIPLVVLKELMNQTYFQDIIKKVKWDPPPSGLCKKTFYDLLVLPTRKKNLPDQDNRQQPCDLLHALYIIMIGDDLSGGYEPDEDIDLEANEDEIDDYEGNITIDIDDDKETLSQSNNIDRIRKTLNAIGISSAIDDHKRIFPCATELKRAGISIKKVEGGVKSIDFQSYYFWAYLYLPAFPVDDNAEMIYQNLKNYERSQQMGKHRREASSYLRFMSDIIQTTKDVKLLLKKGVIQGDSNDAEKLPRILSKLSSEEVRLTHEFHILRRKIRDYSSPWKHYKGVVNLVVFLTLLQTVFALLAYFKPPRP</sequence>
<comment type="caution">
    <text evidence="3">The sequence shown here is derived from an EMBL/GenBank/DDBJ whole genome shotgun (WGS) entry which is preliminary data.</text>
</comment>
<dbReference type="Proteomes" id="UP000231279">
    <property type="component" value="Unassembled WGS sequence"/>
</dbReference>
<dbReference type="PANTHER" id="PTHR31549">
    <property type="entry name" value="PROTEIN, PUTATIVE (DUF247)-RELATED-RELATED"/>
    <property type="match status" value="1"/>
</dbReference>
<keyword evidence="4" id="KW-1185">Reference proteome</keyword>
<feature type="transmembrane region" description="Helical" evidence="2">
    <location>
        <begin position="490"/>
        <end position="510"/>
    </location>
</feature>
<keyword evidence="2" id="KW-1133">Transmembrane helix</keyword>
<proteinExistence type="predicted"/>
<evidence type="ECO:0000256" key="2">
    <source>
        <dbReference type="SAM" id="Phobius"/>
    </source>
</evidence>
<dbReference type="OrthoDB" id="906165at2759"/>
<keyword evidence="2" id="KW-0472">Membrane</keyword>
<evidence type="ECO:0000313" key="4">
    <source>
        <dbReference type="Proteomes" id="UP000231279"/>
    </source>
</evidence>
<name>A0A2G9HNH6_9LAMI</name>
<dbReference type="PANTHER" id="PTHR31549:SF88">
    <property type="entry name" value="DUF4220 DOMAIN-CONTAINING PROTEIN"/>
    <property type="match status" value="1"/>
</dbReference>
<keyword evidence="2" id="KW-0812">Transmembrane</keyword>
<feature type="region of interest" description="Disordered" evidence="1">
    <location>
        <begin position="26"/>
        <end position="71"/>
    </location>
</feature>
<gene>
    <name evidence="3" type="ORF">CDL12_08239</name>
</gene>
<protein>
    <submittedName>
        <fullName evidence="3">Uncharacterized protein</fullName>
    </submittedName>
</protein>
<dbReference type="STRING" id="429701.A0A2G9HNH6"/>
<evidence type="ECO:0000313" key="3">
    <source>
        <dbReference type="EMBL" id="PIN19086.1"/>
    </source>
</evidence>
<dbReference type="InterPro" id="IPR004158">
    <property type="entry name" value="DUF247_pln"/>
</dbReference>
<dbReference type="EMBL" id="NKXS01001339">
    <property type="protein sequence ID" value="PIN19086.1"/>
    <property type="molecule type" value="Genomic_DNA"/>
</dbReference>
<reference evidence="4" key="1">
    <citation type="journal article" date="2018" name="Gigascience">
        <title>Genome assembly of the Pink Ipe (Handroanthus impetiginosus, Bignoniaceae), a highly valued, ecologically keystone Neotropical timber forest tree.</title>
        <authorList>
            <person name="Silva-Junior O.B."/>
            <person name="Grattapaglia D."/>
            <person name="Novaes E."/>
            <person name="Collevatti R.G."/>
        </authorList>
    </citation>
    <scope>NUCLEOTIDE SEQUENCE [LARGE SCALE GENOMIC DNA]</scope>
    <source>
        <strain evidence="4">cv. UFG-1</strain>
    </source>
</reference>
<dbReference type="Pfam" id="PF03140">
    <property type="entry name" value="DUF247"/>
    <property type="match status" value="1"/>
</dbReference>
<dbReference type="AlphaFoldDB" id="A0A2G9HNH6"/>
<accession>A0A2G9HNH6</accession>